<dbReference type="Proteomes" id="UP001152320">
    <property type="component" value="Chromosome 12"/>
</dbReference>
<organism evidence="1 2">
    <name type="scientific">Holothuria leucospilota</name>
    <name type="common">Black long sea cucumber</name>
    <name type="synonym">Mertensiothuria leucospilota</name>
    <dbReference type="NCBI Taxonomy" id="206669"/>
    <lineage>
        <taxon>Eukaryota</taxon>
        <taxon>Metazoa</taxon>
        <taxon>Echinodermata</taxon>
        <taxon>Eleutherozoa</taxon>
        <taxon>Echinozoa</taxon>
        <taxon>Holothuroidea</taxon>
        <taxon>Aspidochirotacea</taxon>
        <taxon>Aspidochirotida</taxon>
        <taxon>Holothuriidae</taxon>
        <taxon>Holothuria</taxon>
    </lineage>
</organism>
<evidence type="ECO:0000313" key="2">
    <source>
        <dbReference type="Proteomes" id="UP001152320"/>
    </source>
</evidence>
<dbReference type="EMBL" id="JAIZAY010000012">
    <property type="protein sequence ID" value="KAJ8031457.1"/>
    <property type="molecule type" value="Genomic_DNA"/>
</dbReference>
<keyword evidence="2" id="KW-1185">Reference proteome</keyword>
<accession>A0A9Q1BRD4</accession>
<name>A0A9Q1BRD4_HOLLE</name>
<proteinExistence type="predicted"/>
<reference evidence="1" key="1">
    <citation type="submission" date="2021-10" db="EMBL/GenBank/DDBJ databases">
        <title>Tropical sea cucumber genome reveals ecological adaptation and Cuvierian tubules defense mechanism.</title>
        <authorList>
            <person name="Chen T."/>
        </authorList>
    </citation>
    <scope>NUCLEOTIDE SEQUENCE</scope>
    <source>
        <strain evidence="1">Nanhai2018</strain>
        <tissue evidence="1">Muscle</tissue>
    </source>
</reference>
<gene>
    <name evidence="1" type="ORF">HOLleu_24651</name>
</gene>
<sequence>MPMHLNEFVTSRLYGPAKVTDLRVENINRKEHTVDLVFTAPGSDLMDGQAAEYTMRWARSFEEMEESFSAYPLIEKTVVPNAVYYLPVKTTVIPKTAREMEVFTVRLPELGL</sequence>
<evidence type="ECO:0000313" key="1">
    <source>
        <dbReference type="EMBL" id="KAJ8031457.1"/>
    </source>
</evidence>
<protein>
    <submittedName>
        <fullName evidence="1">Uncharacterized protein</fullName>
    </submittedName>
</protein>
<dbReference type="AlphaFoldDB" id="A0A9Q1BRD4"/>
<comment type="caution">
    <text evidence="1">The sequence shown here is derived from an EMBL/GenBank/DDBJ whole genome shotgun (WGS) entry which is preliminary data.</text>
</comment>